<evidence type="ECO:0000313" key="2">
    <source>
        <dbReference type="EMBL" id="GLQ25650.1"/>
    </source>
</evidence>
<dbReference type="InterPro" id="IPR018958">
    <property type="entry name" value="Knr4/Smi1-like_dom"/>
</dbReference>
<proteinExistence type="predicted"/>
<evidence type="ECO:0000313" key="3">
    <source>
        <dbReference type="Proteomes" id="UP001161388"/>
    </source>
</evidence>
<dbReference type="Proteomes" id="UP001161388">
    <property type="component" value="Unassembled WGS sequence"/>
</dbReference>
<evidence type="ECO:0000259" key="1">
    <source>
        <dbReference type="Pfam" id="PF09346"/>
    </source>
</evidence>
<dbReference type="InterPro" id="IPR037883">
    <property type="entry name" value="Knr4/Smi1-like_sf"/>
</dbReference>
<accession>A0ABQ5VDS5</accession>
<reference evidence="2" key="2">
    <citation type="submission" date="2023-01" db="EMBL/GenBank/DDBJ databases">
        <title>Draft genome sequence of Sulfitobacter pacificus strain NBRC 109915.</title>
        <authorList>
            <person name="Sun Q."/>
            <person name="Mori K."/>
        </authorList>
    </citation>
    <scope>NUCLEOTIDE SEQUENCE</scope>
    <source>
        <strain evidence="2">NBRC 109915</strain>
    </source>
</reference>
<dbReference type="SUPFAM" id="SSF160631">
    <property type="entry name" value="SMI1/KNR4-like"/>
    <property type="match status" value="1"/>
</dbReference>
<organism evidence="2 3">
    <name type="scientific">Sulfitobacter pacificus</name>
    <dbReference type="NCBI Taxonomy" id="1499314"/>
    <lineage>
        <taxon>Bacteria</taxon>
        <taxon>Pseudomonadati</taxon>
        <taxon>Pseudomonadota</taxon>
        <taxon>Alphaproteobacteria</taxon>
        <taxon>Rhodobacterales</taxon>
        <taxon>Roseobacteraceae</taxon>
        <taxon>Sulfitobacter</taxon>
    </lineage>
</organism>
<reference evidence="2" key="1">
    <citation type="journal article" date="2014" name="Int. J. Syst. Evol. Microbiol.">
        <title>Complete genome of a new Firmicutes species belonging to the dominant human colonic microbiota ('Ruminococcus bicirculans') reveals two chromosomes and a selective capacity to utilize plant glucans.</title>
        <authorList>
            <consortium name="NISC Comparative Sequencing Program"/>
            <person name="Wegmann U."/>
            <person name="Louis P."/>
            <person name="Goesmann A."/>
            <person name="Henrissat B."/>
            <person name="Duncan S.H."/>
            <person name="Flint H.J."/>
        </authorList>
    </citation>
    <scope>NUCLEOTIDE SEQUENCE</scope>
    <source>
        <strain evidence="2">NBRC 109915</strain>
    </source>
</reference>
<dbReference type="Pfam" id="PF09346">
    <property type="entry name" value="SMI1_KNR4"/>
    <property type="match status" value="1"/>
</dbReference>
<dbReference type="RefSeq" id="WP_276151921.1">
    <property type="nucleotide sequence ID" value="NZ_BSNL01000001.1"/>
</dbReference>
<dbReference type="EMBL" id="BSNL01000001">
    <property type="protein sequence ID" value="GLQ25650.1"/>
    <property type="molecule type" value="Genomic_DNA"/>
</dbReference>
<feature type="domain" description="Knr4/Smi1-like" evidence="1">
    <location>
        <begin position="35"/>
        <end position="161"/>
    </location>
</feature>
<keyword evidence="3" id="KW-1185">Reference proteome</keyword>
<comment type="caution">
    <text evidence="2">The sequence shown here is derived from an EMBL/GenBank/DDBJ whole genome shotgun (WGS) entry which is preliminary data.</text>
</comment>
<gene>
    <name evidence="2" type="ORF">GCM10007927_04530</name>
</gene>
<name>A0ABQ5VDS5_9RHOB</name>
<sequence>MSELVWRENWQLNDPAELDLNTDGSFTIKDPVGDIFLPDDYIAFMRRSEGAALRDRGSCFLGQFHDGVIIFEIEWLGSLRNLRLSTRRNYYDDEAEDLLPRFLAFIGYAEPGPSDVLINVSKGDPDYGKVYVWTPAKDPWMTGDNTRGLGWVADSFADFMNNLAPKEAL</sequence>
<dbReference type="Gene3D" id="3.40.1580.10">
    <property type="entry name" value="SMI1/KNR4-like"/>
    <property type="match status" value="1"/>
</dbReference>
<protein>
    <recommendedName>
        <fullName evidence="1">Knr4/Smi1-like domain-containing protein</fullName>
    </recommendedName>
</protein>